<dbReference type="RefSeq" id="WP_154527838.1">
    <property type="nucleotide sequence ID" value="NZ_VUNH01000001.1"/>
</dbReference>
<dbReference type="SUPFAM" id="SSF53474">
    <property type="entry name" value="alpha/beta-Hydrolases"/>
    <property type="match status" value="1"/>
</dbReference>
<keyword evidence="2" id="KW-0720">Serine protease</keyword>
<organism evidence="4 5">
    <name type="scientific">Pyramidobacter porci</name>
    <dbReference type="NCBI Taxonomy" id="2605789"/>
    <lineage>
        <taxon>Bacteria</taxon>
        <taxon>Thermotogati</taxon>
        <taxon>Synergistota</taxon>
        <taxon>Synergistia</taxon>
        <taxon>Synergistales</taxon>
        <taxon>Dethiosulfovibrionaceae</taxon>
        <taxon>Pyramidobacter</taxon>
    </lineage>
</organism>
<dbReference type="InterPro" id="IPR001375">
    <property type="entry name" value="Peptidase_S9_cat"/>
</dbReference>
<dbReference type="Pfam" id="PF07676">
    <property type="entry name" value="PD40"/>
    <property type="match status" value="1"/>
</dbReference>
<evidence type="ECO:0000256" key="2">
    <source>
        <dbReference type="ARBA" id="ARBA00022825"/>
    </source>
</evidence>
<dbReference type="GO" id="GO:0006508">
    <property type="term" value="P:proteolysis"/>
    <property type="evidence" value="ECO:0007669"/>
    <property type="project" value="InterPro"/>
</dbReference>
<sequence length="648" mass="72863">MTEKKTIQFDDLLHFKFLSCPRLSPDGALAVYQVAQADLEKDGYDTNLWLYDCGAGRSRQITFSNADKTARWTPDGKALVFTSKRDATLEKDATALYRLELGGGEARRLGVVPLPVNDLWPLADGKILLNAVYTPEESNPENAQYKVYTQIPFWQNGKNFTGQRRSALALWDPRSGELRRLTPDRMDVLDCTLPPCVGAALLVAEEYEKVKPLCNHVWRLDLESGAMDRLSEGLEYSFKTAGWSGERVIVLASDMKRYGMNENAQVFELKDKKLTCLTPDLDTSFHNSMVGDCRYGVETQYGLIDDDGLYYISTQGASSQIHFNDLNGHDRSLTPGLLSADCFDVRGGRVLAVGFRGLQLQELYVAENDGETQLTHHNDSFMAQFQLSQPEHYTVDNGEGLMIDCWYMKPVGAEPGKKYPTIFDIHGGPKATYGALYFHEAQCWAALGYTVIFCNPRGSDGRGNEFADIRGFYGVKDYQDFNAMLDWAVTHFDFIDAERLGVTGGSYGGYMTNWMISHSDRFKCAASQRGICNWISFDGVSDIGWYFGVDQQGGSGPLTDLEGAWKASPLKYVGNVKTPTLFIHSAEDRRCPDEQAFQFYTALQVLGVEVRLCYFLGENHELSRSGKPRSRLARLREITDWMDRFLKK</sequence>
<dbReference type="EMBL" id="VUNH01000001">
    <property type="protein sequence ID" value="MST54720.1"/>
    <property type="molecule type" value="Genomic_DNA"/>
</dbReference>
<dbReference type="Proteomes" id="UP000473699">
    <property type="component" value="Unassembled WGS sequence"/>
</dbReference>
<name>A0A6L5Y8V6_9BACT</name>
<dbReference type="Gene3D" id="2.120.10.30">
    <property type="entry name" value="TolB, C-terminal domain"/>
    <property type="match status" value="1"/>
</dbReference>
<dbReference type="InterPro" id="IPR011659">
    <property type="entry name" value="WD40"/>
</dbReference>
<evidence type="ECO:0000256" key="1">
    <source>
        <dbReference type="ARBA" id="ARBA00022801"/>
    </source>
</evidence>
<evidence type="ECO:0000313" key="4">
    <source>
        <dbReference type="EMBL" id="MST54720.1"/>
    </source>
</evidence>
<protein>
    <submittedName>
        <fullName evidence="4">S9 family peptidase</fullName>
    </submittedName>
</protein>
<dbReference type="AlphaFoldDB" id="A0A6L5Y8V6"/>
<dbReference type="PANTHER" id="PTHR42776">
    <property type="entry name" value="SERINE PEPTIDASE S9 FAMILY MEMBER"/>
    <property type="match status" value="1"/>
</dbReference>
<keyword evidence="5" id="KW-1185">Reference proteome</keyword>
<dbReference type="InterPro" id="IPR029058">
    <property type="entry name" value="AB_hydrolase_fold"/>
</dbReference>
<proteinExistence type="predicted"/>
<keyword evidence="1" id="KW-0378">Hydrolase</keyword>
<evidence type="ECO:0000313" key="5">
    <source>
        <dbReference type="Proteomes" id="UP000473699"/>
    </source>
</evidence>
<dbReference type="GO" id="GO:0004252">
    <property type="term" value="F:serine-type endopeptidase activity"/>
    <property type="evidence" value="ECO:0007669"/>
    <property type="project" value="TreeGrafter"/>
</dbReference>
<dbReference type="PANTHER" id="PTHR42776:SF27">
    <property type="entry name" value="DIPEPTIDYL PEPTIDASE FAMILY MEMBER 6"/>
    <property type="match status" value="1"/>
</dbReference>
<reference evidence="4 5" key="1">
    <citation type="submission" date="2019-08" db="EMBL/GenBank/DDBJ databases">
        <title>In-depth cultivation of the pig gut microbiome towards novel bacterial diversity and tailored functional studies.</title>
        <authorList>
            <person name="Wylensek D."/>
            <person name="Hitch T.C.A."/>
            <person name="Clavel T."/>
        </authorList>
    </citation>
    <scope>NUCLEOTIDE SEQUENCE [LARGE SCALE GENOMIC DNA]</scope>
    <source>
        <strain evidence="4 5">SM-530-WT-4B</strain>
    </source>
</reference>
<feature type="domain" description="Peptidase S9 prolyl oligopeptidase catalytic" evidence="3">
    <location>
        <begin position="438"/>
        <end position="647"/>
    </location>
</feature>
<evidence type="ECO:0000259" key="3">
    <source>
        <dbReference type="Pfam" id="PF00326"/>
    </source>
</evidence>
<dbReference type="Pfam" id="PF00326">
    <property type="entry name" value="Peptidase_S9"/>
    <property type="match status" value="1"/>
</dbReference>
<dbReference type="InterPro" id="IPR011042">
    <property type="entry name" value="6-blade_b-propeller_TolB-like"/>
</dbReference>
<dbReference type="SUPFAM" id="SSF82171">
    <property type="entry name" value="DPP6 N-terminal domain-like"/>
    <property type="match status" value="1"/>
</dbReference>
<accession>A0A6L5Y8V6</accession>
<gene>
    <name evidence="4" type="ORF">FYJ74_01445</name>
</gene>
<comment type="caution">
    <text evidence="4">The sequence shown here is derived from an EMBL/GenBank/DDBJ whole genome shotgun (WGS) entry which is preliminary data.</text>
</comment>
<keyword evidence="2" id="KW-0645">Protease</keyword>
<dbReference type="Gene3D" id="3.40.50.1820">
    <property type="entry name" value="alpha/beta hydrolase"/>
    <property type="match status" value="1"/>
</dbReference>